<reference evidence="1" key="1">
    <citation type="submission" date="2022-04" db="EMBL/GenBank/DDBJ databases">
        <title>Jade perch genome.</title>
        <authorList>
            <person name="Chao B."/>
        </authorList>
    </citation>
    <scope>NUCLEOTIDE SEQUENCE</scope>
    <source>
        <strain evidence="1">CB-2022</strain>
    </source>
</reference>
<name>A0ACB8W6Z4_9TELE</name>
<proteinExistence type="predicted"/>
<protein>
    <submittedName>
        <fullName evidence="1">Uncharacterized protein</fullName>
    </submittedName>
</protein>
<gene>
    <name evidence="1" type="ORF">L3Q82_012059</name>
</gene>
<accession>A0ACB8W6Z4</accession>
<sequence>YSGHIRLGGELRADPEDTAGDYISHAAWEHLGIPQEELQDVVRAAINRKEERQKGEEDERQGY</sequence>
<feature type="non-terminal residue" evidence="1">
    <location>
        <position position="1"/>
    </location>
</feature>
<dbReference type="Proteomes" id="UP000831701">
    <property type="component" value="Chromosome 14"/>
</dbReference>
<organism evidence="1 2">
    <name type="scientific">Scortum barcoo</name>
    <name type="common">barcoo grunter</name>
    <dbReference type="NCBI Taxonomy" id="214431"/>
    <lineage>
        <taxon>Eukaryota</taxon>
        <taxon>Metazoa</taxon>
        <taxon>Chordata</taxon>
        <taxon>Craniata</taxon>
        <taxon>Vertebrata</taxon>
        <taxon>Euteleostomi</taxon>
        <taxon>Actinopterygii</taxon>
        <taxon>Neopterygii</taxon>
        <taxon>Teleostei</taxon>
        <taxon>Neoteleostei</taxon>
        <taxon>Acanthomorphata</taxon>
        <taxon>Eupercaria</taxon>
        <taxon>Centrarchiformes</taxon>
        <taxon>Terapontoidei</taxon>
        <taxon>Terapontidae</taxon>
        <taxon>Scortum</taxon>
    </lineage>
</organism>
<keyword evidence="2" id="KW-1185">Reference proteome</keyword>
<comment type="caution">
    <text evidence="1">The sequence shown here is derived from an EMBL/GenBank/DDBJ whole genome shotgun (WGS) entry which is preliminary data.</text>
</comment>
<dbReference type="EMBL" id="CM041544">
    <property type="protein sequence ID" value="KAI3363445.1"/>
    <property type="molecule type" value="Genomic_DNA"/>
</dbReference>
<evidence type="ECO:0000313" key="2">
    <source>
        <dbReference type="Proteomes" id="UP000831701"/>
    </source>
</evidence>
<evidence type="ECO:0000313" key="1">
    <source>
        <dbReference type="EMBL" id="KAI3363445.1"/>
    </source>
</evidence>